<feature type="non-terminal residue" evidence="2">
    <location>
        <position position="1"/>
    </location>
</feature>
<evidence type="ECO:0000313" key="2">
    <source>
        <dbReference type="EMBL" id="KKK56101.1"/>
    </source>
</evidence>
<protein>
    <submittedName>
        <fullName evidence="2">Uncharacterized protein</fullName>
    </submittedName>
</protein>
<organism evidence="2">
    <name type="scientific">marine sediment metagenome</name>
    <dbReference type="NCBI Taxonomy" id="412755"/>
    <lineage>
        <taxon>unclassified sequences</taxon>
        <taxon>metagenomes</taxon>
        <taxon>ecological metagenomes</taxon>
    </lineage>
</organism>
<gene>
    <name evidence="2" type="ORF">LCGC14_3067890</name>
</gene>
<keyword evidence="1" id="KW-0175">Coiled coil</keyword>
<proteinExistence type="predicted"/>
<evidence type="ECO:0000256" key="1">
    <source>
        <dbReference type="SAM" id="Coils"/>
    </source>
</evidence>
<dbReference type="AlphaFoldDB" id="A0A0F8Z7K9"/>
<accession>A0A0F8Z7K9</accession>
<sequence length="136" mass="15646">FPDSEGGWICERHKIEKGHDKYGSNCYRCRVERIEQLQADLDKYKDALAAKFNAEMCEALKPLKAKLATAKTENERLRELREELCLIIGRGVSVARPVAYHEIIPWVREAVAIARQHGLFERKTAVEREALKEVKP</sequence>
<feature type="coiled-coil region" evidence="1">
    <location>
        <begin position="34"/>
        <end position="83"/>
    </location>
</feature>
<reference evidence="2" key="1">
    <citation type="journal article" date="2015" name="Nature">
        <title>Complex archaea that bridge the gap between prokaryotes and eukaryotes.</title>
        <authorList>
            <person name="Spang A."/>
            <person name="Saw J.H."/>
            <person name="Jorgensen S.L."/>
            <person name="Zaremba-Niedzwiedzka K."/>
            <person name="Martijn J."/>
            <person name="Lind A.E."/>
            <person name="van Eijk R."/>
            <person name="Schleper C."/>
            <person name="Guy L."/>
            <person name="Ettema T.J."/>
        </authorList>
    </citation>
    <scope>NUCLEOTIDE SEQUENCE</scope>
</reference>
<dbReference type="EMBL" id="LAZR01065157">
    <property type="protein sequence ID" value="KKK56101.1"/>
    <property type="molecule type" value="Genomic_DNA"/>
</dbReference>
<name>A0A0F8Z7K9_9ZZZZ</name>
<comment type="caution">
    <text evidence="2">The sequence shown here is derived from an EMBL/GenBank/DDBJ whole genome shotgun (WGS) entry which is preliminary data.</text>
</comment>